<dbReference type="GO" id="GO:0032993">
    <property type="term" value="C:protein-DNA complex"/>
    <property type="evidence" value="ECO:0007669"/>
    <property type="project" value="TreeGrafter"/>
</dbReference>
<dbReference type="KEGG" id="tem:JW646_02890"/>
<dbReference type="PANTHER" id="PTHR30346:SF28">
    <property type="entry name" value="HTH-TYPE TRANSCRIPTIONAL REGULATOR CYNR"/>
    <property type="match status" value="1"/>
</dbReference>
<name>A0AAX2ZHW1_9FIRM</name>
<dbReference type="Pfam" id="PF03466">
    <property type="entry name" value="LysR_substrate"/>
    <property type="match status" value="1"/>
</dbReference>
<dbReference type="InterPro" id="IPR005119">
    <property type="entry name" value="LysR_subst-bd"/>
</dbReference>
<comment type="similarity">
    <text evidence="1">Belongs to the LysR transcriptional regulatory family.</text>
</comment>
<keyword evidence="4" id="KW-0804">Transcription</keyword>
<dbReference type="AlphaFoldDB" id="A0AAX2ZHW1"/>
<evidence type="ECO:0000259" key="5">
    <source>
        <dbReference type="PROSITE" id="PS50931"/>
    </source>
</evidence>
<dbReference type="Gene3D" id="3.40.190.10">
    <property type="entry name" value="Periplasmic binding protein-like II"/>
    <property type="match status" value="2"/>
</dbReference>
<gene>
    <name evidence="6" type="ORF">JW646_02890</name>
</gene>
<organism evidence="6 7">
    <name type="scientific">Terrisporobacter hibernicus</name>
    <dbReference type="NCBI Taxonomy" id="2813371"/>
    <lineage>
        <taxon>Bacteria</taxon>
        <taxon>Bacillati</taxon>
        <taxon>Bacillota</taxon>
        <taxon>Clostridia</taxon>
        <taxon>Peptostreptococcales</taxon>
        <taxon>Peptostreptococcaceae</taxon>
        <taxon>Terrisporobacter</taxon>
    </lineage>
</organism>
<evidence type="ECO:0000256" key="2">
    <source>
        <dbReference type="ARBA" id="ARBA00023015"/>
    </source>
</evidence>
<dbReference type="InterPro" id="IPR000847">
    <property type="entry name" value="LysR_HTH_N"/>
</dbReference>
<dbReference type="FunFam" id="1.10.10.10:FF:000001">
    <property type="entry name" value="LysR family transcriptional regulator"/>
    <property type="match status" value="1"/>
</dbReference>
<dbReference type="SUPFAM" id="SSF46785">
    <property type="entry name" value="Winged helix' DNA-binding domain"/>
    <property type="match status" value="1"/>
</dbReference>
<dbReference type="PROSITE" id="PS50931">
    <property type="entry name" value="HTH_LYSR"/>
    <property type="match status" value="1"/>
</dbReference>
<dbReference type="GO" id="GO:0003677">
    <property type="term" value="F:DNA binding"/>
    <property type="evidence" value="ECO:0007669"/>
    <property type="project" value="UniProtKB-KW"/>
</dbReference>
<feature type="domain" description="HTH lysR-type" evidence="5">
    <location>
        <begin position="1"/>
        <end position="58"/>
    </location>
</feature>
<sequence>MNLQHLEYFITIAKTKNFTTASNLLSVTQPALSKAISKLEEELDVPLFKKNGRNIEITRFGEVFLNYAKLALNDIEKGIEELKYMKNDEENNISLSYTECVGTSFIPFIISSFLEVHSDIKFKFNNTSAQKILNNLSTRKTDLGFFDDISCINNYPEIQTVLVSRQKYVLVTSKSHRLSNRTEVSLSELKDELFVVYDKGCSSKGISYTKFIDYTPKVSVQPNEAGMLVGLVAAGAGITIVPSTPMINTNEISILNIKEDIGYKSIYMGWNKNNLHSKFINEFKNHILKMNNI</sequence>
<evidence type="ECO:0000313" key="7">
    <source>
        <dbReference type="Proteomes" id="UP001198983"/>
    </source>
</evidence>
<dbReference type="InterPro" id="IPR036388">
    <property type="entry name" value="WH-like_DNA-bd_sf"/>
</dbReference>
<evidence type="ECO:0000256" key="1">
    <source>
        <dbReference type="ARBA" id="ARBA00009437"/>
    </source>
</evidence>
<reference evidence="6 7" key="1">
    <citation type="journal article" date="2023" name="Int. J. Syst. Evol. Microbiol.">
        <title>Terrisporobacter hibernicus sp. nov., isolated from bovine faeces in Northern Ireland.</title>
        <authorList>
            <person name="Mitchell M."/>
            <person name="Nguyen S.V."/>
            <person name="Connor M."/>
            <person name="Fairley D.J."/>
            <person name="Donoghue O."/>
            <person name="Marshall H."/>
            <person name="Koolman L."/>
            <person name="McMullan G."/>
            <person name="Schaffer K.E."/>
            <person name="McGrath J.W."/>
            <person name="Fanning S."/>
        </authorList>
    </citation>
    <scope>NUCLEOTIDE SEQUENCE [LARGE SCALE GENOMIC DNA]</scope>
    <source>
        <strain evidence="6 7">MCA3</strain>
    </source>
</reference>
<dbReference type="Proteomes" id="UP001198983">
    <property type="component" value="Chromosome"/>
</dbReference>
<evidence type="ECO:0000256" key="3">
    <source>
        <dbReference type="ARBA" id="ARBA00023125"/>
    </source>
</evidence>
<dbReference type="InterPro" id="IPR036390">
    <property type="entry name" value="WH_DNA-bd_sf"/>
</dbReference>
<keyword evidence="2" id="KW-0805">Transcription regulation</keyword>
<dbReference type="PANTHER" id="PTHR30346">
    <property type="entry name" value="TRANSCRIPTIONAL DUAL REGULATOR HCAR-RELATED"/>
    <property type="match status" value="1"/>
</dbReference>
<dbReference type="RefSeq" id="WP_074918326.1">
    <property type="nucleotide sequence ID" value="NZ_CP081135.1"/>
</dbReference>
<dbReference type="Gene3D" id="1.10.10.10">
    <property type="entry name" value="Winged helix-like DNA-binding domain superfamily/Winged helix DNA-binding domain"/>
    <property type="match status" value="1"/>
</dbReference>
<dbReference type="EMBL" id="CP081135">
    <property type="protein sequence ID" value="UEL48416.1"/>
    <property type="molecule type" value="Genomic_DNA"/>
</dbReference>
<dbReference type="SUPFAM" id="SSF53850">
    <property type="entry name" value="Periplasmic binding protein-like II"/>
    <property type="match status" value="1"/>
</dbReference>
<evidence type="ECO:0000256" key="4">
    <source>
        <dbReference type="ARBA" id="ARBA00023163"/>
    </source>
</evidence>
<protein>
    <submittedName>
        <fullName evidence="6">LysR family transcriptional regulator</fullName>
    </submittedName>
</protein>
<dbReference type="Pfam" id="PF00126">
    <property type="entry name" value="HTH_1"/>
    <property type="match status" value="1"/>
</dbReference>
<keyword evidence="3" id="KW-0238">DNA-binding</keyword>
<dbReference type="PRINTS" id="PR00039">
    <property type="entry name" value="HTHLYSR"/>
</dbReference>
<evidence type="ECO:0000313" key="6">
    <source>
        <dbReference type="EMBL" id="UEL48416.1"/>
    </source>
</evidence>
<dbReference type="GO" id="GO:0003700">
    <property type="term" value="F:DNA-binding transcription factor activity"/>
    <property type="evidence" value="ECO:0007669"/>
    <property type="project" value="InterPro"/>
</dbReference>
<accession>A0AAX2ZHW1</accession>
<proteinExistence type="inferred from homology"/>
<keyword evidence="7" id="KW-1185">Reference proteome</keyword>